<comment type="similarity">
    <text evidence="2 5">Belongs to the Nudix hydrolase family.</text>
</comment>
<dbReference type="InterPro" id="IPR000086">
    <property type="entry name" value="NUDIX_hydrolase_dom"/>
</dbReference>
<dbReference type="InterPro" id="IPR015797">
    <property type="entry name" value="NUDIX_hydrolase-like_dom_sf"/>
</dbReference>
<dbReference type="AlphaFoldDB" id="A0A077LYY5"/>
<dbReference type="Gene3D" id="3.90.79.10">
    <property type="entry name" value="Nucleoside Triphosphate Pyrophosphohydrolase"/>
    <property type="match status" value="1"/>
</dbReference>
<evidence type="ECO:0000256" key="5">
    <source>
        <dbReference type="RuleBase" id="RU003476"/>
    </source>
</evidence>
<dbReference type="STRING" id="1194083.BN12_4010001"/>
<comment type="cofactor">
    <cofactor evidence="1">
        <name>Mg(2+)</name>
        <dbReference type="ChEBI" id="CHEBI:18420"/>
    </cofactor>
</comment>
<keyword evidence="4" id="KW-0460">Magnesium</keyword>
<keyword evidence="3 5" id="KW-0378">Hydrolase</keyword>
<feature type="domain" description="Nudix hydrolase" evidence="6">
    <location>
        <begin position="19"/>
        <end position="163"/>
    </location>
</feature>
<dbReference type="CDD" id="cd04685">
    <property type="entry name" value="NUDIX_Hydrolase"/>
    <property type="match status" value="1"/>
</dbReference>
<sequence>MSEPVRTFEPVPPSERPHRIRRTARILLRDTIGRVLLFEDSDPGIPGSHWWITPGGGVDPGETDVEAAVRELAEETGARVAAPEVRGPVAVRRVVHGYTDVVIDQVDAFFAVTVPPFDVDDAGHTEEERITMTRHRWWTVQQLAATGEEIWPAELVAYLELADTWEPGVPARELPDVEESTVPDVAR</sequence>
<dbReference type="EMBL" id="CAJB01000337">
    <property type="protein sequence ID" value="CCH79123.1"/>
    <property type="molecule type" value="Genomic_DNA"/>
</dbReference>
<evidence type="ECO:0000256" key="1">
    <source>
        <dbReference type="ARBA" id="ARBA00001946"/>
    </source>
</evidence>
<proteinExistence type="inferred from homology"/>
<organism evidence="7 8">
    <name type="scientific">Nostocoides japonicum T1-X7</name>
    <dbReference type="NCBI Taxonomy" id="1194083"/>
    <lineage>
        <taxon>Bacteria</taxon>
        <taxon>Bacillati</taxon>
        <taxon>Actinomycetota</taxon>
        <taxon>Actinomycetes</taxon>
        <taxon>Micrococcales</taxon>
        <taxon>Intrasporangiaceae</taxon>
        <taxon>Nostocoides</taxon>
    </lineage>
</organism>
<dbReference type="RefSeq" id="WP_200901278.1">
    <property type="nucleotide sequence ID" value="NZ_HF570958.1"/>
</dbReference>
<dbReference type="SUPFAM" id="SSF55811">
    <property type="entry name" value="Nudix"/>
    <property type="match status" value="1"/>
</dbReference>
<dbReference type="PRINTS" id="PR00502">
    <property type="entry name" value="NUDIXFAMILY"/>
</dbReference>
<keyword evidence="8" id="KW-1185">Reference proteome</keyword>
<dbReference type="InterPro" id="IPR020084">
    <property type="entry name" value="NUDIX_hydrolase_CS"/>
</dbReference>
<evidence type="ECO:0000313" key="7">
    <source>
        <dbReference type="EMBL" id="CCH79123.1"/>
    </source>
</evidence>
<gene>
    <name evidence="7" type="ORF">BN12_4010001</name>
</gene>
<reference evidence="7 8" key="1">
    <citation type="journal article" date="2013" name="ISME J.">
        <title>A metabolic model for members of the genus Tetrasphaera involved in enhanced biological phosphorus removal.</title>
        <authorList>
            <person name="Kristiansen R."/>
            <person name="Nguyen H.T.T."/>
            <person name="Saunders A.M."/>
            <person name="Nielsen J.L."/>
            <person name="Wimmer R."/>
            <person name="Le V.Q."/>
            <person name="McIlroy S.J."/>
            <person name="Petrovski S."/>
            <person name="Seviour R.J."/>
            <person name="Calteau A."/>
            <person name="Nielsen K.L."/>
            <person name="Nielsen P.H."/>
        </authorList>
    </citation>
    <scope>NUCLEOTIDE SEQUENCE [LARGE SCALE GENOMIC DNA]</scope>
    <source>
        <strain evidence="7 8">T1-X7</strain>
    </source>
</reference>
<comment type="caution">
    <text evidence="7">The sequence shown here is derived from an EMBL/GenBank/DDBJ whole genome shotgun (WGS) entry which is preliminary data.</text>
</comment>
<protein>
    <recommendedName>
        <fullName evidence="6">Nudix hydrolase domain-containing protein</fullName>
    </recommendedName>
</protein>
<evidence type="ECO:0000259" key="6">
    <source>
        <dbReference type="PROSITE" id="PS51462"/>
    </source>
</evidence>
<dbReference type="PANTHER" id="PTHR43046">
    <property type="entry name" value="GDP-MANNOSE MANNOSYL HYDROLASE"/>
    <property type="match status" value="1"/>
</dbReference>
<dbReference type="PROSITE" id="PS00893">
    <property type="entry name" value="NUDIX_BOX"/>
    <property type="match status" value="1"/>
</dbReference>
<dbReference type="InterPro" id="IPR020476">
    <property type="entry name" value="Nudix_hydrolase"/>
</dbReference>
<dbReference type="Proteomes" id="UP000035721">
    <property type="component" value="Unassembled WGS sequence"/>
</dbReference>
<dbReference type="GO" id="GO:0016787">
    <property type="term" value="F:hydrolase activity"/>
    <property type="evidence" value="ECO:0007669"/>
    <property type="project" value="UniProtKB-KW"/>
</dbReference>
<name>A0A077LYY5_9MICO</name>
<dbReference type="PROSITE" id="PS51462">
    <property type="entry name" value="NUDIX"/>
    <property type="match status" value="1"/>
</dbReference>
<accession>A0A077LYY5</accession>
<dbReference type="Pfam" id="PF00293">
    <property type="entry name" value="NUDIX"/>
    <property type="match status" value="1"/>
</dbReference>
<dbReference type="PANTHER" id="PTHR43046:SF12">
    <property type="entry name" value="GDP-MANNOSE MANNOSYL HYDROLASE"/>
    <property type="match status" value="1"/>
</dbReference>
<evidence type="ECO:0000313" key="8">
    <source>
        <dbReference type="Proteomes" id="UP000035721"/>
    </source>
</evidence>
<evidence type="ECO:0000256" key="4">
    <source>
        <dbReference type="ARBA" id="ARBA00022842"/>
    </source>
</evidence>
<evidence type="ECO:0000256" key="3">
    <source>
        <dbReference type="ARBA" id="ARBA00022801"/>
    </source>
</evidence>
<evidence type="ECO:0000256" key="2">
    <source>
        <dbReference type="ARBA" id="ARBA00005582"/>
    </source>
</evidence>